<keyword evidence="11" id="KW-1185">Reference proteome</keyword>
<evidence type="ECO:0000256" key="10">
    <source>
        <dbReference type="RuleBase" id="RU367135"/>
    </source>
</evidence>
<dbReference type="FunFam" id="3.30.590.50:FF:000003">
    <property type="entry name" value="Glutamate--cysteine ligase catalytic subunit"/>
    <property type="match status" value="1"/>
</dbReference>
<evidence type="ECO:0000256" key="8">
    <source>
        <dbReference type="ARBA" id="ARBA00030585"/>
    </source>
</evidence>
<gene>
    <name evidence="12" type="primary">GCLC</name>
</gene>
<evidence type="ECO:0000256" key="5">
    <source>
        <dbReference type="ARBA" id="ARBA00022684"/>
    </source>
</evidence>
<dbReference type="InterPro" id="IPR004308">
    <property type="entry name" value="GCS"/>
</dbReference>
<dbReference type="Pfam" id="PF03074">
    <property type="entry name" value="GCS"/>
    <property type="match status" value="1"/>
</dbReference>
<evidence type="ECO:0000313" key="12">
    <source>
        <dbReference type="RefSeq" id="XP_006835784.1"/>
    </source>
</evidence>
<evidence type="ECO:0000313" key="11">
    <source>
        <dbReference type="Proteomes" id="UP000504623"/>
    </source>
</evidence>
<evidence type="ECO:0000256" key="4">
    <source>
        <dbReference type="ARBA" id="ARBA00022598"/>
    </source>
</evidence>
<keyword evidence="5 10" id="KW-0317">Glutathione biosynthesis</keyword>
<dbReference type="GO" id="GO:0004357">
    <property type="term" value="F:glutamate-cysteine ligase activity"/>
    <property type="evidence" value="ECO:0007669"/>
    <property type="project" value="UniProtKB-UniRule"/>
</dbReference>
<dbReference type="InterPro" id="IPR014746">
    <property type="entry name" value="Gln_synth/guanido_kin_cat_dom"/>
</dbReference>
<comment type="pathway">
    <text evidence="1 10">Sulfur metabolism; glutathione biosynthesis; glutathione from L-cysteine and L-glutamate: step 1/2.</text>
</comment>
<dbReference type="GeneID" id="102813500"/>
<dbReference type="EC" id="6.3.2.2" evidence="3 10"/>
<dbReference type="AlphaFoldDB" id="A0A9B0TBJ8"/>
<dbReference type="GO" id="GO:0005524">
    <property type="term" value="F:ATP binding"/>
    <property type="evidence" value="ECO:0007669"/>
    <property type="project" value="UniProtKB-UniRule"/>
</dbReference>
<proteinExistence type="inferred from homology"/>
<sequence>MGLLSQGSPLSWEETKRHADHVRRHGILQFLHIYNAVKDRHKDVLKWGDEVEYILVSFDHEHKKVRLVLSGEDVLETLQQKGERTNPNHPTLWRPEYGSYMIEGTPGQPYGGTMSEFNTVEDNMRKRRKEATSVLEENQALCTITSFPSTLTRNIRHRRGEKVVINVPIFKDKHTPSPFIEAFPEDEEAARASKPDHIYMDAMGFGMGNCCLQVTFQACSISEARYLYDQLATICPIVMALSAASPFYRGYVSDIDCRWGVISASVDDRTREERGLEPLKNNSYRISKSRYDSIDSYLSECGEKYNDINLTIDKEIYEQLLREGIDHLLAQHVAHLFIRDPLTLFEEKIHLDDANESDHFENIQSTNWQTMRFKPPPPNSDIGWRVEFRPMEVQLTDFENSAYVVFVVLLTRVILSYKLDFLIPLSKVDENMKVAQKRDAVLQGMFYFRKDICKGGNTVVDGCGKAPNSTELAPEEYTLMSIDTIINGKEGVFPGLIPILNSYLENMEVDVDTRCSILNYLKLIKKRASGELMTVARWMREFIANHPDYKQDSVVTDEMNYSLIFKCNQIANELCECPELLGSSFRKVKYSGNKTDSSS</sequence>
<keyword evidence="7 10" id="KW-0067">ATP-binding</keyword>
<dbReference type="FunFam" id="1.10.8.960:FF:000001">
    <property type="entry name" value="Glutamate--cysteine ligase catalytic subunit"/>
    <property type="match status" value="1"/>
</dbReference>
<comment type="similarity">
    <text evidence="2 10">Belongs to the glutamate--cysteine ligase type 3 family.</text>
</comment>
<evidence type="ECO:0000256" key="9">
    <source>
        <dbReference type="ARBA" id="ARBA00032122"/>
    </source>
</evidence>
<dbReference type="CTD" id="2729"/>
<evidence type="ECO:0000256" key="6">
    <source>
        <dbReference type="ARBA" id="ARBA00022741"/>
    </source>
</evidence>
<keyword evidence="6 10" id="KW-0547">Nucleotide-binding</keyword>
<reference evidence="12" key="1">
    <citation type="submission" date="2025-08" db="UniProtKB">
        <authorList>
            <consortium name="RefSeq"/>
        </authorList>
    </citation>
    <scope>IDENTIFICATION</scope>
    <source>
        <tissue evidence="12">Spleen</tissue>
    </source>
</reference>
<dbReference type="Proteomes" id="UP000504623">
    <property type="component" value="Unplaced"/>
</dbReference>
<comment type="catalytic activity">
    <reaction evidence="10">
        <text>L-cysteine + L-glutamate + ATP = gamma-L-glutamyl-L-cysteine + ADP + phosphate + H(+)</text>
        <dbReference type="Rhea" id="RHEA:13285"/>
        <dbReference type="ChEBI" id="CHEBI:15378"/>
        <dbReference type="ChEBI" id="CHEBI:29985"/>
        <dbReference type="ChEBI" id="CHEBI:30616"/>
        <dbReference type="ChEBI" id="CHEBI:35235"/>
        <dbReference type="ChEBI" id="CHEBI:43474"/>
        <dbReference type="ChEBI" id="CHEBI:58173"/>
        <dbReference type="ChEBI" id="CHEBI:456216"/>
        <dbReference type="EC" id="6.3.2.2"/>
    </reaction>
</comment>
<dbReference type="SUPFAM" id="SSF55931">
    <property type="entry name" value="Glutamine synthetase/guanido kinase"/>
    <property type="match status" value="1"/>
</dbReference>
<organism evidence="11 12">
    <name type="scientific">Chrysochloris asiatica</name>
    <name type="common">Cape golden mole</name>
    <dbReference type="NCBI Taxonomy" id="185453"/>
    <lineage>
        <taxon>Eukaryota</taxon>
        <taxon>Metazoa</taxon>
        <taxon>Chordata</taxon>
        <taxon>Craniata</taxon>
        <taxon>Vertebrata</taxon>
        <taxon>Euteleostomi</taxon>
        <taxon>Mammalia</taxon>
        <taxon>Eutheria</taxon>
        <taxon>Afrotheria</taxon>
        <taxon>Chrysochloridae</taxon>
        <taxon>Chrysochlorinae</taxon>
        <taxon>Chrysochloris</taxon>
    </lineage>
</organism>
<evidence type="ECO:0000256" key="3">
    <source>
        <dbReference type="ARBA" id="ARBA00012220"/>
    </source>
</evidence>
<evidence type="ECO:0000256" key="7">
    <source>
        <dbReference type="ARBA" id="ARBA00022840"/>
    </source>
</evidence>
<evidence type="ECO:0000256" key="1">
    <source>
        <dbReference type="ARBA" id="ARBA00005006"/>
    </source>
</evidence>
<dbReference type="Gene3D" id="1.10.8.960">
    <property type="match status" value="1"/>
</dbReference>
<protein>
    <recommendedName>
        <fullName evidence="3 10">Glutamate--cysteine ligase</fullName>
        <ecNumber evidence="3 10">6.3.2.2</ecNumber>
    </recommendedName>
    <alternativeName>
        <fullName evidence="9 10">Gamma-ECS</fullName>
    </alternativeName>
    <alternativeName>
        <fullName evidence="8 10">Gamma-glutamylcysteine synthetase</fullName>
    </alternativeName>
</protein>
<dbReference type="GO" id="GO:0006750">
    <property type="term" value="P:glutathione biosynthetic process"/>
    <property type="evidence" value="ECO:0007669"/>
    <property type="project" value="UniProtKB-UniRule"/>
</dbReference>
<dbReference type="OrthoDB" id="7939818at2759"/>
<dbReference type="FunFam" id="3.30.590.50:FF:000005">
    <property type="entry name" value="glutamate--cysteine ligase catalytic subunit isoform X2"/>
    <property type="match status" value="1"/>
</dbReference>
<evidence type="ECO:0000256" key="2">
    <source>
        <dbReference type="ARBA" id="ARBA00008100"/>
    </source>
</evidence>
<dbReference type="GO" id="GO:0017109">
    <property type="term" value="C:glutamate-cysteine ligase complex"/>
    <property type="evidence" value="ECO:0007669"/>
    <property type="project" value="TreeGrafter"/>
</dbReference>
<dbReference type="RefSeq" id="XP_006835784.1">
    <property type="nucleotide sequence ID" value="XM_006835721.1"/>
</dbReference>
<accession>A0A9B0TBJ8</accession>
<dbReference type="PANTHER" id="PTHR11164">
    <property type="entry name" value="GLUTAMATE CYSTEINE LIGASE"/>
    <property type="match status" value="1"/>
</dbReference>
<keyword evidence="4 10" id="KW-0436">Ligase</keyword>
<dbReference type="PANTHER" id="PTHR11164:SF0">
    <property type="entry name" value="GLUTAMATE--CYSTEINE LIGASE CATALYTIC SUBUNIT"/>
    <property type="match status" value="1"/>
</dbReference>
<name>A0A9B0TBJ8_CHRAS</name>
<dbReference type="Gene3D" id="3.30.590.50">
    <property type="match status" value="3"/>
</dbReference>